<name>S6AAI0_SULDS</name>
<gene>
    <name evidence="2" type="ORF">SCD_n02084</name>
</gene>
<dbReference type="HOGENOM" id="CLU_135697_0_0_4"/>
<keyword evidence="1" id="KW-0472">Membrane</keyword>
<reference evidence="2 3" key="1">
    <citation type="journal article" date="2012" name="Appl. Environ. Microbiol.">
        <title>Draft genome sequence of a psychrotolerant sulfur-oxidizing bacterium, Sulfuricella denitrificans skB26, and proteomic insights into cold adaptation.</title>
        <authorList>
            <person name="Watanabe T."/>
            <person name="Kojima H."/>
            <person name="Fukui M."/>
        </authorList>
    </citation>
    <scope>NUCLEOTIDE SEQUENCE [LARGE SCALE GENOMIC DNA]</scope>
    <source>
        <strain evidence="3">skB26</strain>
    </source>
</reference>
<dbReference type="EMBL" id="AP013066">
    <property type="protein sequence ID" value="BAN35895.1"/>
    <property type="molecule type" value="Genomic_DNA"/>
</dbReference>
<keyword evidence="3" id="KW-1185">Reference proteome</keyword>
<dbReference type="STRING" id="1163617.SCD_n02084"/>
<evidence type="ECO:0000256" key="1">
    <source>
        <dbReference type="SAM" id="Phobius"/>
    </source>
</evidence>
<evidence type="ECO:0000313" key="3">
    <source>
        <dbReference type="Proteomes" id="UP000015559"/>
    </source>
</evidence>
<feature type="transmembrane region" description="Helical" evidence="1">
    <location>
        <begin position="98"/>
        <end position="117"/>
    </location>
</feature>
<evidence type="ECO:0008006" key="4">
    <source>
        <dbReference type="Google" id="ProtNLM"/>
    </source>
</evidence>
<keyword evidence="1" id="KW-0812">Transmembrane</keyword>
<organism evidence="2 3">
    <name type="scientific">Sulfuricella denitrificans (strain DSM 22764 / NBRC 105220 / skB26)</name>
    <dbReference type="NCBI Taxonomy" id="1163617"/>
    <lineage>
        <taxon>Bacteria</taxon>
        <taxon>Pseudomonadati</taxon>
        <taxon>Pseudomonadota</taxon>
        <taxon>Betaproteobacteria</taxon>
        <taxon>Nitrosomonadales</taxon>
        <taxon>Sulfuricellaceae</taxon>
        <taxon>Sulfuricella</taxon>
    </lineage>
</organism>
<sequence>MSIKLFSLHNVPDDEAEEIRELLRSNELDFYETPAGNWGVSLPYLWLHDENQLEKAKVLIDHYQQERLVKVREEYAQLEQMGRQRTLGDVIRENPQRFFVYLVVIATVLYFSIKPFLDIGK</sequence>
<dbReference type="RefSeq" id="WP_009205091.1">
    <property type="nucleotide sequence ID" value="NC_022357.1"/>
</dbReference>
<dbReference type="InterPro" id="IPR046162">
    <property type="entry name" value="DUF6164"/>
</dbReference>
<keyword evidence="1" id="KW-1133">Transmembrane helix</keyword>
<dbReference type="eggNOG" id="ENOG50332TA">
    <property type="taxonomic scope" value="Bacteria"/>
</dbReference>
<accession>S6AAI0</accession>
<proteinExistence type="predicted"/>
<dbReference type="KEGG" id="sdr:SCD_n02084"/>
<dbReference type="Pfam" id="PF19661">
    <property type="entry name" value="DUF6164"/>
    <property type="match status" value="1"/>
</dbReference>
<dbReference type="Proteomes" id="UP000015559">
    <property type="component" value="Chromosome"/>
</dbReference>
<dbReference type="OrthoDB" id="5569385at2"/>
<protein>
    <recommendedName>
        <fullName evidence="4">DUF2007 domain-containing protein</fullName>
    </recommendedName>
</protein>
<dbReference type="AlphaFoldDB" id="S6AAI0"/>
<evidence type="ECO:0000313" key="2">
    <source>
        <dbReference type="EMBL" id="BAN35895.1"/>
    </source>
</evidence>